<name>A0AB72YZH3_9BIFI</name>
<dbReference type="Proteomes" id="UP000003457">
    <property type="component" value="Unassembled WGS sequence"/>
</dbReference>
<proteinExistence type="predicted"/>
<gene>
    <name evidence="1" type="ORF">HMPREF9003_1753</name>
</gene>
<comment type="caution">
    <text evidence="1">The sequence shown here is derived from an EMBL/GenBank/DDBJ whole genome shotgun (WGS) entry which is preliminary data.</text>
</comment>
<evidence type="ECO:0000313" key="1">
    <source>
        <dbReference type="EMBL" id="EFO77229.1"/>
    </source>
</evidence>
<reference evidence="1 2" key="1">
    <citation type="submission" date="2010-10" db="EMBL/GenBank/DDBJ databases">
        <authorList>
            <person name="Durkin A.S."/>
            <person name="Madupu R."/>
            <person name="Torralba M."/>
            <person name="Gillis M."/>
            <person name="Methe B."/>
            <person name="Sutton G."/>
            <person name="Nelson K.E."/>
        </authorList>
    </citation>
    <scope>NUCLEOTIDE SEQUENCE [LARGE SCALE GENOMIC DNA]</scope>
    <source>
        <strain evidence="1 2">JCVIHMP022</strain>
    </source>
</reference>
<dbReference type="EMBL" id="AEHJ01000029">
    <property type="protein sequence ID" value="EFO77229.1"/>
    <property type="molecule type" value="Genomic_DNA"/>
</dbReference>
<organism evidence="1 2">
    <name type="scientific">Bifidobacterium dentium JCVIHMP022</name>
    <dbReference type="NCBI Taxonomy" id="553191"/>
    <lineage>
        <taxon>Bacteria</taxon>
        <taxon>Bacillati</taxon>
        <taxon>Actinomycetota</taxon>
        <taxon>Actinomycetes</taxon>
        <taxon>Bifidobacteriales</taxon>
        <taxon>Bifidobacteriaceae</taxon>
        <taxon>Bifidobacterium</taxon>
    </lineage>
</organism>
<protein>
    <submittedName>
        <fullName evidence="1">Uncharacterized protein</fullName>
    </submittedName>
</protein>
<dbReference type="AlphaFoldDB" id="A0AB72YZH3"/>
<evidence type="ECO:0000313" key="2">
    <source>
        <dbReference type="Proteomes" id="UP000003457"/>
    </source>
</evidence>
<sequence length="37" mass="4066">MSDSGESDIRWVLKVLHVSESPESDTWHGGWGSCFGS</sequence>
<accession>A0AB72YZH3</accession>